<dbReference type="UniPathway" id="UPA00958"/>
<feature type="site" description="Transition state stabilizer" evidence="8">
    <location>
        <position position="215"/>
    </location>
</feature>
<dbReference type="InterPro" id="IPR007507">
    <property type="entry name" value="Glycos_transf_N"/>
</dbReference>
<accession>A0A553USD2</accession>
<dbReference type="AlphaFoldDB" id="A0A553USD2"/>
<keyword evidence="4 9" id="KW-0808">Transferase</keyword>
<comment type="subcellular location">
    <subcellularLocation>
        <location evidence="9">Cell membrane</location>
    </subcellularLocation>
</comment>
<dbReference type="EMBL" id="VKGC01000012">
    <property type="protein sequence ID" value="TSA83075.1"/>
    <property type="molecule type" value="Genomic_DNA"/>
</dbReference>
<gene>
    <name evidence="11" type="ORF">FNE76_05305</name>
</gene>
<dbReference type="GO" id="GO:0009244">
    <property type="term" value="P:lipopolysaccharide core region biosynthetic process"/>
    <property type="evidence" value="ECO:0007669"/>
    <property type="project" value="UniProtKB-UniRule"/>
</dbReference>
<keyword evidence="9" id="KW-1003">Cell membrane</keyword>
<dbReference type="GO" id="GO:0005886">
    <property type="term" value="C:plasma membrane"/>
    <property type="evidence" value="ECO:0007669"/>
    <property type="project" value="UniProtKB-SubCell"/>
</dbReference>
<reference evidence="11 12" key="3">
    <citation type="submission" date="2019-07" db="EMBL/GenBank/DDBJ databases">
        <authorList>
            <person name="Papic B."/>
        </authorList>
    </citation>
    <scope>NUCLEOTIDE SEQUENCE [LARGE SCALE GENOMIC DNA]</scope>
    <source>
        <strain evidence="11 12">L8b</strain>
    </source>
</reference>
<evidence type="ECO:0000256" key="1">
    <source>
        <dbReference type="ARBA" id="ARBA00004713"/>
    </source>
</evidence>
<evidence type="ECO:0000256" key="6">
    <source>
        <dbReference type="ARBA" id="ARBA00049183"/>
    </source>
</evidence>
<comment type="catalytic activity">
    <reaction evidence="6 9">
        <text>lipid IVA (E. coli) + CMP-3-deoxy-beta-D-manno-octulosonate = alpha-Kdo-(2-&gt;6)-lipid IVA (E. coli) + CMP + H(+)</text>
        <dbReference type="Rhea" id="RHEA:28066"/>
        <dbReference type="ChEBI" id="CHEBI:15378"/>
        <dbReference type="ChEBI" id="CHEBI:58603"/>
        <dbReference type="ChEBI" id="CHEBI:60364"/>
        <dbReference type="ChEBI" id="CHEBI:60377"/>
        <dbReference type="ChEBI" id="CHEBI:85987"/>
        <dbReference type="EC" id="2.4.99.12"/>
    </reaction>
</comment>
<dbReference type="RefSeq" id="WP_120948502.1">
    <property type="nucleotide sequence ID" value="NZ_QXQS01000012.1"/>
</dbReference>
<reference evidence="12" key="2">
    <citation type="submission" date="2019-07" db="EMBL/GenBank/DDBJ databases">
        <title>Helicobacter labacensis sp. nov., Helicobacter mehlei sp. nov. and Helicobacter vulpis sp. nov., isolated from gastric mucosa of red fox (Vulpis vulpis).</title>
        <authorList>
            <person name="Papic B."/>
        </authorList>
    </citation>
    <scope>NUCLEOTIDE SEQUENCE [LARGE SCALE GENOMIC DNA]</scope>
    <source>
        <strain evidence="12">L8b</strain>
    </source>
</reference>
<reference evidence="11 12" key="1">
    <citation type="submission" date="2019-07" db="EMBL/GenBank/DDBJ databases">
        <title>Helicobacter labacensis sp. nov., Helicobacter mehlei sp. nov. and Helicobacter vulpis sp. nov., isolated from gastric mucosa of red fox (Vulpis vulpis).</title>
        <authorList>
            <person name="Kusar D."/>
            <person name="Gruntar I."/>
            <person name="Pate M."/>
            <person name="Zajc U."/>
            <person name="Ocepek M."/>
        </authorList>
    </citation>
    <scope>NUCLEOTIDE SEQUENCE [LARGE SCALE GENOMIC DNA]</scope>
    <source>
        <strain evidence="11 12">L8b</strain>
    </source>
</reference>
<dbReference type="Gene3D" id="3.40.50.2000">
    <property type="entry name" value="Glycogen Phosphorylase B"/>
    <property type="match status" value="1"/>
</dbReference>
<dbReference type="GO" id="GO:0043842">
    <property type="term" value="F:Kdo transferase activity"/>
    <property type="evidence" value="ECO:0007669"/>
    <property type="project" value="UniProtKB-EC"/>
</dbReference>
<dbReference type="PANTHER" id="PTHR42755">
    <property type="entry name" value="3-DEOXY-MANNO-OCTULOSONATE CYTIDYLYLTRANSFERASE"/>
    <property type="match status" value="1"/>
</dbReference>
<dbReference type="InterPro" id="IPR039901">
    <property type="entry name" value="Kdotransferase"/>
</dbReference>
<dbReference type="NCBIfam" id="NF004389">
    <property type="entry name" value="PRK05749.1-5"/>
    <property type="match status" value="1"/>
</dbReference>
<sequence length="402" mass="45439">MHIPHLQRLPIKPFEFLYTGILASLHGLALPLVGLFSLKSKYQHSLKARFLARKHALDFPPTLWFHACSFGEIKSLQALLDQFPQVPILLTTTTQTGFELACATYAKNPRIQVRFLLFETLLFLWRKDLAHLKALVVTEAELWFNVFRLAKSVGAQTFLINARISKRSYPRYQRFKGFYTRLFKQVDHIYAQTPLDQERLATLGAQNVQIFPNLKLFNPPKVSHTYTKPDHLIVLAASTHPGEEELILKAFLALNDPHARLLIAPRHPERFAEVKTLLAHQSTAFNSLSKGFDLDKSVFVIDKLGVLNDFYPLADVVILGGSFVPIGGHNPLEPAFFGVKLISGKHIFNQQALFACVQNYALIEPEQLSATLANHAQLLPSFLDTHNHQINELAHAIYPTSL</sequence>
<comment type="caution">
    <text evidence="11">The sequence shown here is derived from an EMBL/GenBank/DDBJ whole genome shotgun (WGS) entry which is preliminary data.</text>
</comment>
<evidence type="ECO:0000256" key="8">
    <source>
        <dbReference type="PIRSR" id="PIRSR639901-2"/>
    </source>
</evidence>
<keyword evidence="12" id="KW-1185">Reference proteome</keyword>
<proteinExistence type="inferred from homology"/>
<keyword evidence="9" id="KW-0448">Lipopolysaccharide biosynthesis</keyword>
<organism evidence="11 12">
    <name type="scientific">Helicobacter mehlei</name>
    <dbReference type="NCBI Taxonomy" id="2316080"/>
    <lineage>
        <taxon>Bacteria</taxon>
        <taxon>Pseudomonadati</taxon>
        <taxon>Campylobacterota</taxon>
        <taxon>Epsilonproteobacteria</taxon>
        <taxon>Campylobacterales</taxon>
        <taxon>Helicobacteraceae</taxon>
        <taxon>Helicobacter</taxon>
    </lineage>
</organism>
<evidence type="ECO:0000256" key="2">
    <source>
        <dbReference type="ARBA" id="ARBA00012621"/>
    </source>
</evidence>
<dbReference type="Proteomes" id="UP000319322">
    <property type="component" value="Unassembled WGS sequence"/>
</dbReference>
<dbReference type="InterPro" id="IPR038107">
    <property type="entry name" value="Glycos_transf_N_sf"/>
</dbReference>
<feature type="active site" description="Proton acceptor" evidence="7">
    <location>
        <position position="72"/>
    </location>
</feature>
<evidence type="ECO:0000259" key="10">
    <source>
        <dbReference type="Pfam" id="PF04413"/>
    </source>
</evidence>
<evidence type="ECO:0000256" key="5">
    <source>
        <dbReference type="ARBA" id="ARBA00031445"/>
    </source>
</evidence>
<evidence type="ECO:0000256" key="4">
    <source>
        <dbReference type="ARBA" id="ARBA00022679"/>
    </source>
</evidence>
<dbReference type="Gene3D" id="3.40.50.11720">
    <property type="entry name" value="3-Deoxy-D-manno-octulosonic-acid transferase, N-terminal domain"/>
    <property type="match status" value="1"/>
</dbReference>
<name>A0A553USD2_9HELI</name>
<evidence type="ECO:0000313" key="11">
    <source>
        <dbReference type="EMBL" id="TSA83075.1"/>
    </source>
</evidence>
<dbReference type="GO" id="GO:0009245">
    <property type="term" value="P:lipid A biosynthetic process"/>
    <property type="evidence" value="ECO:0007669"/>
    <property type="project" value="TreeGrafter"/>
</dbReference>
<evidence type="ECO:0000256" key="3">
    <source>
        <dbReference type="ARBA" id="ARBA00019077"/>
    </source>
</evidence>
<keyword evidence="9" id="KW-0472">Membrane</keyword>
<evidence type="ECO:0000256" key="9">
    <source>
        <dbReference type="RuleBase" id="RU365103"/>
    </source>
</evidence>
<evidence type="ECO:0000313" key="12">
    <source>
        <dbReference type="Proteomes" id="UP000319322"/>
    </source>
</evidence>
<protein>
    <recommendedName>
        <fullName evidence="3 9">3-deoxy-D-manno-octulosonic acid transferase</fullName>
        <shortName evidence="9">Kdo transferase</shortName>
        <ecNumber evidence="2 9">2.4.99.12</ecNumber>
    </recommendedName>
    <alternativeName>
        <fullName evidence="5 9">Lipid IV(A) 3-deoxy-D-manno-octulosonic acid transferase</fullName>
    </alternativeName>
</protein>
<comment type="pathway">
    <text evidence="1 9">Bacterial outer membrane biogenesis; LPS core biosynthesis.</text>
</comment>
<evidence type="ECO:0000256" key="7">
    <source>
        <dbReference type="PIRSR" id="PIRSR639901-1"/>
    </source>
</evidence>
<comment type="function">
    <text evidence="9">Involved in lipopolysaccharide (LPS) biosynthesis. Catalyzes the transfer of 3-deoxy-D-manno-octulosonate (Kdo) residue(s) from CMP-Kdo to lipid IV(A), the tetraacyldisaccharide-1,4'-bisphosphate precursor of lipid A.</text>
</comment>
<dbReference type="PANTHER" id="PTHR42755:SF1">
    <property type="entry name" value="3-DEOXY-D-MANNO-OCTULOSONIC ACID TRANSFERASE, MITOCHONDRIAL-RELATED"/>
    <property type="match status" value="1"/>
</dbReference>
<dbReference type="Pfam" id="PF04413">
    <property type="entry name" value="Glycos_transf_N"/>
    <property type="match status" value="1"/>
</dbReference>
<dbReference type="EC" id="2.4.99.12" evidence="2 9"/>
<feature type="site" description="Transition state stabilizer" evidence="8">
    <location>
        <position position="139"/>
    </location>
</feature>
<feature type="domain" description="3-deoxy-D-manno-octulosonic-acid transferase N-terminal" evidence="10">
    <location>
        <begin position="46"/>
        <end position="216"/>
    </location>
</feature>
<comment type="similarity">
    <text evidence="9">Belongs to the glycosyltransferase group 1 family.</text>
</comment>